<gene>
    <name evidence="2" type="ORF">PHYSODRAFT_332552</name>
</gene>
<dbReference type="RefSeq" id="XP_009527874.1">
    <property type="nucleotide sequence ID" value="XM_009529579.1"/>
</dbReference>
<reference evidence="2 3" key="1">
    <citation type="journal article" date="2006" name="Science">
        <title>Phytophthora genome sequences uncover evolutionary origins and mechanisms of pathogenesis.</title>
        <authorList>
            <person name="Tyler B.M."/>
            <person name="Tripathy S."/>
            <person name="Zhang X."/>
            <person name="Dehal P."/>
            <person name="Jiang R.H."/>
            <person name="Aerts A."/>
            <person name="Arredondo F.D."/>
            <person name="Baxter L."/>
            <person name="Bensasson D."/>
            <person name="Beynon J.L."/>
            <person name="Chapman J."/>
            <person name="Damasceno C.M."/>
            <person name="Dorrance A.E."/>
            <person name="Dou D."/>
            <person name="Dickerman A.W."/>
            <person name="Dubchak I.L."/>
            <person name="Garbelotto M."/>
            <person name="Gijzen M."/>
            <person name="Gordon S.G."/>
            <person name="Govers F."/>
            <person name="Grunwald N.J."/>
            <person name="Huang W."/>
            <person name="Ivors K.L."/>
            <person name="Jones R.W."/>
            <person name="Kamoun S."/>
            <person name="Krampis K."/>
            <person name="Lamour K.H."/>
            <person name="Lee M.K."/>
            <person name="McDonald W.H."/>
            <person name="Medina M."/>
            <person name="Meijer H.J."/>
            <person name="Nordberg E.K."/>
            <person name="Maclean D.J."/>
            <person name="Ospina-Giraldo M.D."/>
            <person name="Morris P.F."/>
            <person name="Phuntumart V."/>
            <person name="Putnam N.H."/>
            <person name="Rash S."/>
            <person name="Rose J.K."/>
            <person name="Sakihama Y."/>
            <person name="Salamov A.A."/>
            <person name="Savidor A."/>
            <person name="Scheuring C.F."/>
            <person name="Smith B.M."/>
            <person name="Sobral B.W."/>
            <person name="Terry A."/>
            <person name="Torto-Alalibo T.A."/>
            <person name="Win J."/>
            <person name="Xu Z."/>
            <person name="Zhang H."/>
            <person name="Grigoriev I.V."/>
            <person name="Rokhsar D.S."/>
            <person name="Boore J.L."/>
        </authorList>
    </citation>
    <scope>NUCLEOTIDE SEQUENCE [LARGE SCALE GENOMIC DNA]</scope>
    <source>
        <strain evidence="2 3">P6497</strain>
    </source>
</reference>
<dbReference type="Proteomes" id="UP000002640">
    <property type="component" value="Unassembled WGS sequence"/>
</dbReference>
<feature type="region of interest" description="Disordered" evidence="1">
    <location>
        <begin position="34"/>
        <end position="57"/>
    </location>
</feature>
<dbReference type="GeneID" id="20646481"/>
<evidence type="ECO:0000256" key="1">
    <source>
        <dbReference type="SAM" id="MobiDB-lite"/>
    </source>
</evidence>
<dbReference type="EMBL" id="JH159154">
    <property type="protein sequence ID" value="EGZ18816.1"/>
    <property type="molecule type" value="Genomic_DNA"/>
</dbReference>
<sequence>MSDGSADVSLRAVDELKTLVQGLRDMVQNIASSQSLAQDTVHGHEEQATPGTASDEPIDTLSLVSELPDANSCRDYVNQYWKANPACHQNRACFHMSGRYTARGYRG</sequence>
<dbReference type="KEGG" id="psoj:PHYSODRAFT_332552"/>
<keyword evidence="3" id="KW-1185">Reference proteome</keyword>
<name>G4ZJ11_PHYSP</name>
<dbReference type="AlphaFoldDB" id="G4ZJ11"/>
<evidence type="ECO:0000313" key="3">
    <source>
        <dbReference type="Proteomes" id="UP000002640"/>
    </source>
</evidence>
<proteinExistence type="predicted"/>
<accession>G4ZJ11</accession>
<evidence type="ECO:0000313" key="2">
    <source>
        <dbReference type="EMBL" id="EGZ18816.1"/>
    </source>
</evidence>
<protein>
    <submittedName>
        <fullName evidence="2">Uncharacterized protein</fullName>
    </submittedName>
</protein>
<dbReference type="InParanoid" id="G4ZJ11"/>
<organism evidence="2 3">
    <name type="scientific">Phytophthora sojae (strain P6497)</name>
    <name type="common">Soybean stem and root rot agent</name>
    <name type="synonym">Phytophthora megasperma f. sp. glycines</name>
    <dbReference type="NCBI Taxonomy" id="1094619"/>
    <lineage>
        <taxon>Eukaryota</taxon>
        <taxon>Sar</taxon>
        <taxon>Stramenopiles</taxon>
        <taxon>Oomycota</taxon>
        <taxon>Peronosporomycetes</taxon>
        <taxon>Peronosporales</taxon>
        <taxon>Peronosporaceae</taxon>
        <taxon>Phytophthora</taxon>
    </lineage>
</organism>